<feature type="transmembrane region" description="Helical" evidence="2">
    <location>
        <begin position="51"/>
        <end position="82"/>
    </location>
</feature>
<feature type="transmembrane region" description="Helical" evidence="2">
    <location>
        <begin position="244"/>
        <end position="266"/>
    </location>
</feature>
<feature type="transmembrane region" description="Helical" evidence="2">
    <location>
        <begin position="219"/>
        <end position="238"/>
    </location>
</feature>
<keyword evidence="2" id="KW-0472">Membrane</keyword>
<gene>
    <name evidence="3" type="ORF">SAMN05216529_11220</name>
</gene>
<dbReference type="AlphaFoldDB" id="A0A315ZSR2"/>
<name>A0A315ZSR2_9FIRM</name>
<evidence type="ECO:0000313" key="3">
    <source>
        <dbReference type="EMBL" id="SUQ15372.1"/>
    </source>
</evidence>
<accession>A0A315ZSR2</accession>
<feature type="region of interest" description="Disordered" evidence="1">
    <location>
        <begin position="314"/>
        <end position="345"/>
    </location>
</feature>
<feature type="transmembrane region" description="Helical" evidence="2">
    <location>
        <begin position="190"/>
        <end position="207"/>
    </location>
</feature>
<protein>
    <submittedName>
        <fullName evidence="3">Uncharacterized protein</fullName>
    </submittedName>
</protein>
<proteinExistence type="predicted"/>
<dbReference type="OrthoDB" id="1766220at2"/>
<feature type="transmembrane region" description="Helical" evidence="2">
    <location>
        <begin position="20"/>
        <end position="39"/>
    </location>
</feature>
<keyword evidence="4" id="KW-1185">Reference proteome</keyword>
<dbReference type="EMBL" id="UHJJ01000012">
    <property type="protein sequence ID" value="SUQ15372.1"/>
    <property type="molecule type" value="Genomic_DNA"/>
</dbReference>
<keyword evidence="2" id="KW-1133">Transmembrane helix</keyword>
<evidence type="ECO:0000256" key="1">
    <source>
        <dbReference type="SAM" id="MobiDB-lite"/>
    </source>
</evidence>
<keyword evidence="2" id="KW-0812">Transmembrane</keyword>
<dbReference type="Proteomes" id="UP000254051">
    <property type="component" value="Unassembled WGS sequence"/>
</dbReference>
<feature type="transmembrane region" description="Helical" evidence="2">
    <location>
        <begin position="88"/>
        <end position="106"/>
    </location>
</feature>
<dbReference type="RefSeq" id="WP_109713148.1">
    <property type="nucleotide sequence ID" value="NZ_QGDS01000012.1"/>
</dbReference>
<feature type="transmembrane region" description="Helical" evidence="2">
    <location>
        <begin position="127"/>
        <end position="155"/>
    </location>
</feature>
<evidence type="ECO:0000313" key="4">
    <source>
        <dbReference type="Proteomes" id="UP000254051"/>
    </source>
</evidence>
<organism evidence="3 4">
    <name type="scientific">Faecalicatena contorta</name>
    <dbReference type="NCBI Taxonomy" id="39482"/>
    <lineage>
        <taxon>Bacteria</taxon>
        <taxon>Bacillati</taxon>
        <taxon>Bacillota</taxon>
        <taxon>Clostridia</taxon>
        <taxon>Lachnospirales</taxon>
        <taxon>Lachnospiraceae</taxon>
        <taxon>Faecalicatena</taxon>
    </lineage>
</organism>
<sequence length="389" mass="42554">MSTLLVWKEQLQKIYARFSIYIIKVLQFILGLCVFGLINSNIGFMKAASSILCTIGLSAVCAFLPLVVMVIAATVLIMLHFYALSMPIMLVSLVIFLIMYIFYFRFTPKRAWIVLLTPIAFSLKVPFVIPVAFGLLGGPICVFPAAFGTIVYYILHYVKMSSSALKGGDAKGLVDSLMAFAKQSLTNKEMWVMVLAVVVSLLIVYAIRTRSVDHAWKIGSAAGSIIAIVIGAVGNVALDVHLSYGSMVLSGVLAFVVGLVLEFLFFSVDYSSTERMQFEDDEYYYYVKAVPKIVVSAPEVSVKHINARQEQFEGGEGGKGTMAVNTANRKGTVKSRRPKAGPVVPKARNKAGRVDAGIAADDILLTRSLTKELGLDNLDDNPTDDSRRF</sequence>
<reference evidence="4" key="1">
    <citation type="submission" date="2017-07" db="EMBL/GenBank/DDBJ databases">
        <authorList>
            <person name="Varghese N."/>
            <person name="Submissions S."/>
        </authorList>
    </citation>
    <scope>NUCLEOTIDE SEQUENCE [LARGE SCALE GENOMIC DNA]</scope>
    <source>
        <strain evidence="4">NLAE-zl-C134</strain>
    </source>
</reference>
<evidence type="ECO:0000256" key="2">
    <source>
        <dbReference type="SAM" id="Phobius"/>
    </source>
</evidence>